<name>A0A6S6TM71_9GAMM</name>
<accession>A0A6S6TM71</accession>
<protein>
    <recommendedName>
        <fullName evidence="2">Poly(3-hydroxyalkanoate) polymerase subunit PhaE</fullName>
    </recommendedName>
</protein>
<reference evidence="5" key="1">
    <citation type="submission" date="2020-01" db="EMBL/GenBank/DDBJ databases">
        <authorList>
            <person name="Meier V. D."/>
            <person name="Meier V D."/>
        </authorList>
    </citation>
    <scope>NUCLEOTIDE SEQUENCE</scope>
    <source>
        <strain evidence="5">HLG_WM_MAG_09</strain>
    </source>
</reference>
<dbReference type="UniPathway" id="UPA00917"/>
<keyword evidence="3" id="KW-0583">PHB biosynthesis</keyword>
<dbReference type="Gene3D" id="1.10.150.20">
    <property type="entry name" value="5' to 3' exonuclease, C-terminal subdomain"/>
    <property type="match status" value="1"/>
</dbReference>
<dbReference type="Pfam" id="PF09712">
    <property type="entry name" value="PHA_synth_III_E"/>
    <property type="match status" value="1"/>
</dbReference>
<evidence type="ECO:0000256" key="3">
    <source>
        <dbReference type="ARBA" id="ARBA00022752"/>
    </source>
</evidence>
<evidence type="ECO:0000256" key="4">
    <source>
        <dbReference type="SAM" id="MobiDB-lite"/>
    </source>
</evidence>
<organism evidence="5">
    <name type="scientific">uncultured Thiotrichaceae bacterium</name>
    <dbReference type="NCBI Taxonomy" id="298394"/>
    <lineage>
        <taxon>Bacteria</taxon>
        <taxon>Pseudomonadati</taxon>
        <taxon>Pseudomonadota</taxon>
        <taxon>Gammaproteobacteria</taxon>
        <taxon>Thiotrichales</taxon>
        <taxon>Thiotrichaceae</taxon>
        <taxon>environmental samples</taxon>
    </lineage>
</organism>
<comment type="pathway">
    <text evidence="1">Biopolymer metabolism; poly-(R)-3-hydroxybutanoate biosynthesis.</text>
</comment>
<feature type="region of interest" description="Disordered" evidence="4">
    <location>
        <begin position="316"/>
        <end position="361"/>
    </location>
</feature>
<dbReference type="AlphaFoldDB" id="A0A6S6TM71"/>
<evidence type="ECO:0000256" key="1">
    <source>
        <dbReference type="ARBA" id="ARBA00004683"/>
    </source>
</evidence>
<sequence length="457" mass="50092">MNVPGWSEDMMKSWTEAQQKYWSNLMSMSGSTEGSAASMPDWSGGMEKWWSMVTPQMPVQANELMSRVFEMGQVYTRLAEDAVAASSGSENKNVLEGWMSMMEKSFKDWSAQNGADFSNLGSSKHVVDGWQQVMDSMGMGVFNTMPTMANMQGSEVWQEQMQKMLGLSGLGGSIPQNSQDMLAKLTENYQSAMQGYMGAFSGQGVDSVQALRERMAQLSGEGASIDSLRELYDLWVDVSEEVYQKFAMSDRYQEVYGEMINSFVALKGGIDTVRETQLQTLRILTAADHDELLEKQYEAGRENEDLNNQVDELKKRVDTLEQPAPKVKTAPKKAAAKNPVAKKVAAKKPAPKAAPKAKPAEVAKKAEFKAAAPKAKAKGVAAKPKPAVKPDELTLIKGLGPKMQEKLIDAGIRTFDQLAALSDDQAQVLDKQLGARGRLVSDKWVIQAGNMSGNKLA</sequence>
<evidence type="ECO:0000313" key="5">
    <source>
        <dbReference type="EMBL" id="CAA6821992.1"/>
    </source>
</evidence>
<evidence type="ECO:0000256" key="2">
    <source>
        <dbReference type="ARBA" id="ARBA00019066"/>
    </source>
</evidence>
<dbReference type="InterPro" id="IPR010123">
    <property type="entry name" value="PHA_synth_III_E"/>
</dbReference>
<gene>
    <name evidence="5" type="ORF">HELGO_WM15928</name>
</gene>
<dbReference type="EMBL" id="CACVAT010000363">
    <property type="protein sequence ID" value="CAA6821992.1"/>
    <property type="molecule type" value="Genomic_DNA"/>
</dbReference>
<dbReference type="GO" id="GO:0042619">
    <property type="term" value="P:poly-hydroxybutyrate biosynthetic process"/>
    <property type="evidence" value="ECO:0007669"/>
    <property type="project" value="UniProtKB-KW"/>
</dbReference>
<proteinExistence type="predicted"/>